<dbReference type="Pfam" id="PF10518">
    <property type="entry name" value="TAT_signal"/>
    <property type="match status" value="1"/>
</dbReference>
<sequence>MSNISRRQFLKSAGVATLAVAAAGMMAGCSKEDAPVIPEVTKEVKVIFMYKGATAGKDGSVVVKKDAKTVPVSMIKAEQIPQGYTMESTGELKIQEIGGKESVLVDLKKIDTGKKVTVAFYDSVNKAMLSTTMTITVASDTDFVYKTDLKEALPGYEIIDNGKNQISENNRVVMEVKPVNPAKQKEVTVYYYKEGLEQIDKNCIGEATMNVDMDVTFLYANQLPKVSKEAWMGQDKILIQVVPVGNGPFRINYLGNNKGEVKVTAKIKYIKA</sequence>
<feature type="signal peptide" evidence="1">
    <location>
        <begin position="1"/>
        <end position="27"/>
    </location>
</feature>
<gene>
    <name evidence="2" type="ORF">CGS59_02700</name>
</gene>
<evidence type="ECO:0008006" key="4">
    <source>
        <dbReference type="Google" id="ProtNLM"/>
    </source>
</evidence>
<dbReference type="InterPro" id="IPR006311">
    <property type="entry name" value="TAT_signal"/>
</dbReference>
<accession>A0A2A7B0M8</accession>
<protein>
    <recommendedName>
        <fullName evidence="4">Tat pathway signal sequence</fullName>
    </recommendedName>
</protein>
<dbReference type="PROSITE" id="PS51257">
    <property type="entry name" value="PROKAR_LIPOPROTEIN"/>
    <property type="match status" value="1"/>
</dbReference>
<dbReference type="NCBIfam" id="TIGR01409">
    <property type="entry name" value="TAT_signal_seq"/>
    <property type="match status" value="1"/>
</dbReference>
<evidence type="ECO:0000313" key="3">
    <source>
        <dbReference type="Proteomes" id="UP000220480"/>
    </source>
</evidence>
<dbReference type="PROSITE" id="PS51318">
    <property type="entry name" value="TAT"/>
    <property type="match status" value="1"/>
</dbReference>
<dbReference type="InterPro" id="IPR019546">
    <property type="entry name" value="TAT_signal_bac_arc"/>
</dbReference>
<evidence type="ECO:0000256" key="1">
    <source>
        <dbReference type="SAM" id="SignalP"/>
    </source>
</evidence>
<dbReference type="AlphaFoldDB" id="A0A2A7B0M8"/>
<proteinExistence type="predicted"/>
<name>A0A2A7B0M8_9FIRM</name>
<reference evidence="2 3" key="1">
    <citation type="journal article" date="2017" name="Front. Microbiol.">
        <title>New Insights into the Diversity of the Genus Faecalibacterium.</title>
        <authorList>
            <person name="Benevides L."/>
            <person name="Burman S."/>
            <person name="Martin R."/>
            <person name="Robert V."/>
            <person name="Thomas M."/>
            <person name="Miquel S."/>
            <person name="Chain F."/>
            <person name="Sokol H."/>
            <person name="Bermudez-Humaran L.G."/>
            <person name="Morrison M."/>
            <person name="Langella P."/>
            <person name="Azevedo V.A."/>
            <person name="Chatel J.M."/>
            <person name="Soares S."/>
        </authorList>
    </citation>
    <scope>NUCLEOTIDE SEQUENCE [LARGE SCALE GENOMIC DNA]</scope>
    <source>
        <strain evidence="2 3">CNCM I 4644</strain>
    </source>
</reference>
<comment type="caution">
    <text evidence="2">The sequence shown here is derived from an EMBL/GenBank/DDBJ whole genome shotgun (WGS) entry which is preliminary data.</text>
</comment>
<dbReference type="EMBL" id="NMTZ01000005">
    <property type="protein sequence ID" value="PDX84946.1"/>
    <property type="molecule type" value="Genomic_DNA"/>
</dbReference>
<dbReference type="RefSeq" id="WP_097778822.1">
    <property type="nucleotide sequence ID" value="NZ_NMTZ01000005.1"/>
</dbReference>
<organism evidence="2 3">
    <name type="scientific">Faecalibacterium prausnitzii</name>
    <dbReference type="NCBI Taxonomy" id="853"/>
    <lineage>
        <taxon>Bacteria</taxon>
        <taxon>Bacillati</taxon>
        <taxon>Bacillota</taxon>
        <taxon>Clostridia</taxon>
        <taxon>Eubacteriales</taxon>
        <taxon>Oscillospiraceae</taxon>
        <taxon>Faecalibacterium</taxon>
    </lineage>
</organism>
<feature type="chain" id="PRO_5039728035" description="Tat pathway signal sequence" evidence="1">
    <location>
        <begin position="28"/>
        <end position="272"/>
    </location>
</feature>
<dbReference type="Proteomes" id="UP000220480">
    <property type="component" value="Unassembled WGS sequence"/>
</dbReference>
<evidence type="ECO:0000313" key="2">
    <source>
        <dbReference type="EMBL" id="PDX84946.1"/>
    </source>
</evidence>
<keyword evidence="1" id="KW-0732">Signal</keyword>